<dbReference type="Ensembl" id="ENSAMXT00005003483.1">
    <property type="protein sequence ID" value="ENSAMXP00005003055.1"/>
    <property type="gene ID" value="ENSAMXG00005001906.1"/>
</dbReference>
<dbReference type="OrthoDB" id="4735278at2759"/>
<reference evidence="4" key="2">
    <citation type="submission" date="2025-05" db="UniProtKB">
        <authorList>
            <consortium name="Ensembl"/>
        </authorList>
    </citation>
    <scope>IDENTIFICATION</scope>
</reference>
<proteinExistence type="predicted"/>
<dbReference type="InterPro" id="IPR039146">
    <property type="entry name" value="GPANK1"/>
</dbReference>
<dbReference type="PANTHER" id="PTHR20923:SF1">
    <property type="entry name" value="G PATCH DOMAIN AND ANKYRIN REPEAT-CONTAINING PROTEIN 1"/>
    <property type="match status" value="1"/>
</dbReference>
<dbReference type="Pfam" id="PF01585">
    <property type="entry name" value="G-patch"/>
    <property type="match status" value="1"/>
</dbReference>
<dbReference type="PROSITE" id="PS50174">
    <property type="entry name" value="G_PATCH"/>
    <property type="match status" value="1"/>
</dbReference>
<evidence type="ECO:0000313" key="6">
    <source>
        <dbReference type="Proteomes" id="UP000752171"/>
    </source>
</evidence>
<evidence type="ECO:0000313" key="4">
    <source>
        <dbReference type="Ensembl" id="ENSAMXP00005003055.1"/>
    </source>
</evidence>
<dbReference type="EMBL" id="JAICCE010000021">
    <property type="protein sequence ID" value="KAG9262886.1"/>
    <property type="molecule type" value="Genomic_DNA"/>
</dbReference>
<dbReference type="GO" id="GO:0003676">
    <property type="term" value="F:nucleic acid binding"/>
    <property type="evidence" value="ECO:0007669"/>
    <property type="project" value="InterPro"/>
</dbReference>
<evidence type="ECO:0000313" key="5">
    <source>
        <dbReference type="Proteomes" id="UP000694621"/>
    </source>
</evidence>
<dbReference type="AlphaFoldDB" id="A0A8B9GUB1"/>
<dbReference type="Gene3D" id="1.25.40.20">
    <property type="entry name" value="Ankyrin repeat-containing domain"/>
    <property type="match status" value="1"/>
</dbReference>
<dbReference type="Proteomes" id="UP000694621">
    <property type="component" value="Unplaced"/>
</dbReference>
<feature type="compositionally biased region" description="Basic residues" evidence="1">
    <location>
        <begin position="108"/>
        <end position="121"/>
    </location>
</feature>
<organism evidence="4 5">
    <name type="scientific">Astyanax mexicanus</name>
    <name type="common">Blind cave fish</name>
    <name type="synonym">Astyanax fasciatus mexicanus</name>
    <dbReference type="NCBI Taxonomy" id="7994"/>
    <lineage>
        <taxon>Eukaryota</taxon>
        <taxon>Metazoa</taxon>
        <taxon>Chordata</taxon>
        <taxon>Craniata</taxon>
        <taxon>Vertebrata</taxon>
        <taxon>Euteleostomi</taxon>
        <taxon>Actinopterygii</taxon>
        <taxon>Neopterygii</taxon>
        <taxon>Teleostei</taxon>
        <taxon>Ostariophysi</taxon>
        <taxon>Characiformes</taxon>
        <taxon>Characoidei</taxon>
        <taxon>Acestrorhamphidae</taxon>
        <taxon>Acestrorhamphinae</taxon>
        <taxon>Astyanax</taxon>
    </lineage>
</organism>
<dbReference type="PANTHER" id="PTHR20923">
    <property type="entry name" value="BAT4 PROTEIN-RELATED"/>
    <property type="match status" value="1"/>
</dbReference>
<feature type="domain" description="G-patch" evidence="2">
    <location>
        <begin position="295"/>
        <end position="341"/>
    </location>
</feature>
<dbReference type="InterPro" id="IPR036770">
    <property type="entry name" value="Ankyrin_rpt-contain_sf"/>
</dbReference>
<evidence type="ECO:0000256" key="1">
    <source>
        <dbReference type="SAM" id="MobiDB-lite"/>
    </source>
</evidence>
<dbReference type="OMA" id="SANSEIC"/>
<reference evidence="3 6" key="1">
    <citation type="submission" date="2021-07" db="EMBL/GenBank/DDBJ databases">
        <authorList>
            <person name="Imarazene B."/>
            <person name="Zahm M."/>
            <person name="Klopp C."/>
            <person name="Cabau C."/>
            <person name="Beille S."/>
            <person name="Jouanno E."/>
            <person name="Castinel A."/>
            <person name="Lluch J."/>
            <person name="Gil L."/>
            <person name="Kuchtly C."/>
            <person name="Lopez Roques C."/>
            <person name="Donnadieu C."/>
            <person name="Parrinello H."/>
            <person name="Journot L."/>
            <person name="Du K."/>
            <person name="Schartl M."/>
            <person name="Retaux S."/>
            <person name="Guiguen Y."/>
        </authorList>
    </citation>
    <scope>NUCLEOTIDE SEQUENCE [LARGE SCALE GENOMIC DNA]</scope>
    <source>
        <strain evidence="3">Pach_M1</strain>
        <tissue evidence="3">Testis</tissue>
    </source>
</reference>
<dbReference type="SUPFAM" id="SSF48403">
    <property type="entry name" value="Ankyrin repeat"/>
    <property type="match status" value="1"/>
</dbReference>
<dbReference type="Pfam" id="PF12796">
    <property type="entry name" value="Ank_2"/>
    <property type="match status" value="1"/>
</dbReference>
<dbReference type="InterPro" id="IPR002110">
    <property type="entry name" value="Ankyrin_rpt"/>
</dbReference>
<protein>
    <submittedName>
        <fullName evidence="3">G patch domain and ankyrin repeat-containing protein 1</fullName>
    </submittedName>
</protein>
<evidence type="ECO:0000313" key="3">
    <source>
        <dbReference type="EMBL" id="KAG9262886.1"/>
    </source>
</evidence>
<gene>
    <name evidence="4" type="primary">gpank1</name>
    <name evidence="3" type="synonym">GPANK1</name>
    <name evidence="3" type="ORF">AMEX_G24822</name>
</gene>
<dbReference type="SMART" id="SM00443">
    <property type="entry name" value="G_patch"/>
    <property type="match status" value="1"/>
</dbReference>
<name>A0A8B9GUB1_ASTMX</name>
<accession>A0A8B9GUB1</accession>
<feature type="region of interest" description="Disordered" evidence="1">
    <location>
        <begin position="101"/>
        <end position="144"/>
    </location>
</feature>
<sequence length="403" mass="44934">MWHDVYSGRKRAQCALCYSAEKKCGSAGNTTKPAQHPEVYSTQFLIGYSAYDLIMAGLGFFTRAKEEDRRWVGAEHTMELERGGAMLTGDEARDFYQSLIGEEGGDGRRKKKTEKRRKRERVRGGGPRVRSSAEGTVPPAGRAEAVSERDGYQLLRCAQDGDMRVLAELLDRGCDINFCDGFFWTPLMCASHAGQREAVRLLLSRGAAWVGVVDTQGRDARSLALQAGHQVVVTELDQFSTAHNSHTPADHTHSAQWCAVCEVSYTDGTTSHTASTLHQFSLKRPPIAPQYCLPESSVSYRMMLRSGWDPHRGLGPAHSGRKQPVGTVLKRDHGGLGFGPPQRSKVTHFAAKDPKAVRRAEPKLRTVERREGGASLSLKEMKRKEERNRNWERDFRTSFNIDT</sequence>
<evidence type="ECO:0000259" key="2">
    <source>
        <dbReference type="PROSITE" id="PS50174"/>
    </source>
</evidence>
<dbReference type="Proteomes" id="UP000752171">
    <property type="component" value="Unassembled WGS sequence"/>
</dbReference>
<dbReference type="InterPro" id="IPR000467">
    <property type="entry name" value="G_patch_dom"/>
</dbReference>
<dbReference type="SMART" id="SM00248">
    <property type="entry name" value="ANK"/>
    <property type="match status" value="2"/>
</dbReference>